<dbReference type="CDD" id="cd16385">
    <property type="entry name" value="IcmL"/>
    <property type="match status" value="1"/>
</dbReference>
<keyword evidence="1" id="KW-0812">Transmembrane</keyword>
<comment type="caution">
    <text evidence="2">The sequence shown here is derived from an EMBL/GenBank/DDBJ whole genome shotgun (WGS) entry which is preliminary data.</text>
</comment>
<proteinExistence type="predicted"/>
<gene>
    <name evidence="2" type="ORF">ASAP_2976</name>
</gene>
<reference evidence="2 3" key="1">
    <citation type="journal article" date="2014" name="Genome Biol. Evol.">
        <title>Acetic acid bacteria genomes reveal functional traits for adaptation to life in insect guts.</title>
        <authorList>
            <person name="Chouaia B."/>
            <person name="Gaiarsa S."/>
            <person name="Crotti E."/>
            <person name="Comandatore F."/>
            <person name="Degli Esposti M."/>
            <person name="Ricci I."/>
            <person name="Alma A."/>
            <person name="Favia G."/>
            <person name="Bandi C."/>
            <person name="Daffonchio D."/>
        </authorList>
    </citation>
    <scope>NUCLEOTIDE SEQUENCE [LARGE SCALE GENOMIC DNA]</scope>
    <source>
        <strain evidence="2 3">SF2.1</strain>
    </source>
</reference>
<dbReference type="eggNOG" id="ENOG5032QVP">
    <property type="taxonomic scope" value="Bacteria"/>
</dbReference>
<dbReference type="InterPro" id="IPR021055">
    <property type="entry name" value="T4BSS_IcmL/DotI"/>
</dbReference>
<dbReference type="EMBL" id="CBLX010000025">
    <property type="protein sequence ID" value="CDG41021.1"/>
    <property type="molecule type" value="Genomic_DNA"/>
</dbReference>
<reference evidence="2 3" key="2">
    <citation type="journal article" date="2014" name="PLoS ONE">
        <title>Evolution of mitochondria reconstructed from the energy metabolism of living bacteria.</title>
        <authorList>
            <person name="Degli Esposti M."/>
            <person name="Chouaia B."/>
            <person name="Comandatore F."/>
            <person name="Crotti E."/>
            <person name="Sassera D."/>
            <person name="Lievens P.M."/>
            <person name="Daffonchio D."/>
            <person name="Bandi C."/>
        </authorList>
    </citation>
    <scope>NUCLEOTIDE SEQUENCE [LARGE SCALE GENOMIC DNA]</scope>
    <source>
        <strain evidence="2 3">SF2.1</strain>
    </source>
</reference>
<evidence type="ECO:0000256" key="1">
    <source>
        <dbReference type="SAM" id="Phobius"/>
    </source>
</evidence>
<name>A0A060QLS6_9PROT</name>
<dbReference type="RefSeq" id="WP_081866907.1">
    <property type="nucleotide sequence ID" value="NZ_CBLX010000025.1"/>
</dbReference>
<keyword evidence="1" id="KW-0472">Membrane</keyword>
<protein>
    <submittedName>
        <fullName evidence="2">DotI</fullName>
    </submittedName>
</protein>
<accession>A0A060QLS6</accession>
<evidence type="ECO:0000313" key="2">
    <source>
        <dbReference type="EMBL" id="CDG41021.1"/>
    </source>
</evidence>
<keyword evidence="1" id="KW-1133">Transmembrane helix</keyword>
<evidence type="ECO:0000313" key="3">
    <source>
        <dbReference type="Proteomes" id="UP000027583"/>
    </source>
</evidence>
<dbReference type="AlphaFoldDB" id="A0A060QLS6"/>
<organism evidence="2 3">
    <name type="scientific">Asaia bogorensis</name>
    <dbReference type="NCBI Taxonomy" id="91915"/>
    <lineage>
        <taxon>Bacteria</taxon>
        <taxon>Pseudomonadati</taxon>
        <taxon>Pseudomonadota</taxon>
        <taxon>Alphaproteobacteria</taxon>
        <taxon>Acetobacterales</taxon>
        <taxon>Acetobacteraceae</taxon>
        <taxon>Asaia</taxon>
    </lineage>
</organism>
<dbReference type="Pfam" id="PF11393">
    <property type="entry name" value="T4BSS_DotI_IcmL"/>
    <property type="match status" value="1"/>
</dbReference>
<dbReference type="Proteomes" id="UP000027583">
    <property type="component" value="Unassembled WGS sequence"/>
</dbReference>
<sequence length="218" mass="25113">MSTTGPRALQRHIMDPLFRQHVAERALQIAAISVVLNIALFATVIWEISRPVENHFIYFDQFGHPRELLTTDSRALSDGELGEWAVHRVVNLYTMNFKNVDDHLNEARTDFNVSGWNGWFSRFREKGNVTFIKQYRVYVSSIAQTAPTILEEGVDAQKHYTWRLRFRLNVTWENNQPPPVNDHYQITMTVRRTANPIYKSGLEITQLDAVPVTGGENG</sequence>
<feature type="transmembrane region" description="Helical" evidence="1">
    <location>
        <begin position="26"/>
        <end position="46"/>
    </location>
</feature>